<feature type="compositionally biased region" description="Polar residues" evidence="1">
    <location>
        <begin position="671"/>
        <end position="690"/>
    </location>
</feature>
<feature type="region of interest" description="Disordered" evidence="1">
    <location>
        <begin position="614"/>
        <end position="640"/>
    </location>
</feature>
<dbReference type="AlphaFoldDB" id="A0AAJ0I4F2"/>
<keyword evidence="3" id="KW-1185">Reference proteome</keyword>
<organism evidence="2 3">
    <name type="scientific">Neurospora hispaniola</name>
    <dbReference type="NCBI Taxonomy" id="588809"/>
    <lineage>
        <taxon>Eukaryota</taxon>
        <taxon>Fungi</taxon>
        <taxon>Dikarya</taxon>
        <taxon>Ascomycota</taxon>
        <taxon>Pezizomycotina</taxon>
        <taxon>Sordariomycetes</taxon>
        <taxon>Sordariomycetidae</taxon>
        <taxon>Sordariales</taxon>
        <taxon>Sordariaceae</taxon>
        <taxon>Neurospora</taxon>
    </lineage>
</organism>
<proteinExistence type="predicted"/>
<dbReference type="EMBL" id="JAULSX010000006">
    <property type="protein sequence ID" value="KAK3489573.1"/>
    <property type="molecule type" value="Genomic_DNA"/>
</dbReference>
<evidence type="ECO:0000313" key="3">
    <source>
        <dbReference type="Proteomes" id="UP001285908"/>
    </source>
</evidence>
<dbReference type="RefSeq" id="XP_062691280.1">
    <property type="nucleotide sequence ID" value="XM_062835219.1"/>
</dbReference>
<dbReference type="GeneID" id="87872841"/>
<name>A0AAJ0I4F2_9PEZI</name>
<comment type="caution">
    <text evidence="2">The sequence shown here is derived from an EMBL/GenBank/DDBJ whole genome shotgun (WGS) entry which is preliminary data.</text>
</comment>
<accession>A0AAJ0I4F2</accession>
<feature type="region of interest" description="Disordered" evidence="1">
    <location>
        <begin position="258"/>
        <end position="278"/>
    </location>
</feature>
<feature type="compositionally biased region" description="Low complexity" evidence="1">
    <location>
        <begin position="184"/>
        <end position="210"/>
    </location>
</feature>
<gene>
    <name evidence="2" type="ORF">B0T23DRAFT_321257</name>
</gene>
<reference evidence="2 3" key="1">
    <citation type="journal article" date="2023" name="Mol. Phylogenet. Evol.">
        <title>Genome-scale phylogeny and comparative genomics of the fungal order Sordariales.</title>
        <authorList>
            <person name="Hensen N."/>
            <person name="Bonometti L."/>
            <person name="Westerberg I."/>
            <person name="Brannstrom I.O."/>
            <person name="Guillou S."/>
            <person name="Cros-Aarteil S."/>
            <person name="Calhoun S."/>
            <person name="Haridas S."/>
            <person name="Kuo A."/>
            <person name="Mondo S."/>
            <person name="Pangilinan J."/>
            <person name="Riley R."/>
            <person name="LaButti K."/>
            <person name="Andreopoulos B."/>
            <person name="Lipzen A."/>
            <person name="Chen C."/>
            <person name="Yan M."/>
            <person name="Daum C."/>
            <person name="Ng V."/>
            <person name="Clum A."/>
            <person name="Steindorff A."/>
            <person name="Ohm R.A."/>
            <person name="Martin F."/>
            <person name="Silar P."/>
            <person name="Natvig D.O."/>
            <person name="Lalanne C."/>
            <person name="Gautier V."/>
            <person name="Ament-Velasquez S.L."/>
            <person name="Kruys A."/>
            <person name="Hutchinson M.I."/>
            <person name="Powell A.J."/>
            <person name="Barry K."/>
            <person name="Miller A.N."/>
            <person name="Grigoriev I.V."/>
            <person name="Debuchy R."/>
            <person name="Gladieux P."/>
            <person name="Hiltunen Thoren M."/>
            <person name="Johannesson H."/>
        </authorList>
    </citation>
    <scope>NUCLEOTIDE SEQUENCE [LARGE SCALE GENOMIC DNA]</scope>
    <source>
        <strain evidence="2 3">FGSC 10403</strain>
    </source>
</reference>
<evidence type="ECO:0000256" key="1">
    <source>
        <dbReference type="SAM" id="MobiDB-lite"/>
    </source>
</evidence>
<feature type="region of interest" description="Disordered" evidence="1">
    <location>
        <begin position="166"/>
        <end position="210"/>
    </location>
</feature>
<feature type="compositionally biased region" description="Polar residues" evidence="1">
    <location>
        <begin position="618"/>
        <end position="638"/>
    </location>
</feature>
<dbReference type="Proteomes" id="UP001285908">
    <property type="component" value="Unassembled WGS sequence"/>
</dbReference>
<protein>
    <submittedName>
        <fullName evidence="2">Uncharacterized protein</fullName>
    </submittedName>
</protein>
<feature type="region of interest" description="Disordered" evidence="1">
    <location>
        <begin position="670"/>
        <end position="690"/>
    </location>
</feature>
<sequence length="823" mass="91556">MLRPITHHRNTIPCVENKMSVLSALTRVGLAPLNTFINPPFPMQQAMMIWKACTATDPIQMDEDDRAARASIHGKNLTPIMVVASIAPIEATTSEIPAPTQLVVTPVTTIAAFEFLENQGMSSLKPETYLLPVVANADILKVSNEQVNENAVTAVQTVVDYEPIQATPSGNAESKNKAAHIRTDSASSTSSATSNVSTQTSDSNWSHSTSSTAISEISNIQETGDCLKKQESVEHPITMDNNIHVLAVVVPPPIEEAVTSDTGTTTVHQREEPSDNEGESVFDLMAQAGVDEDQITDTEWNEIMMYEAIRQRRQKRGPKMHCREIFIDLPPTSPSNWQPGFDTSHDWNEAVKSMSGQHDNEEYSSIHLDTLPPFAVEIETAIRSKKGHQVEGPSGLIAADKTPRKFKIRSAQKVAASSPGVPVRMFQIGGKKRQERTANVRQSMAVQHKVIPRIIVTQPSEPSTDLVDHPKTDHHQANTSLLEVPSQQNGFNASTRSLQAPLASELDLKKGNFAPSSSHGKEEWLNKWAEKGSSSRRRAGVRDNGVPEVKELMRVEDGRVFLPAITTKTPRARRLNCFGEDYCLNTPKWPVSESSGLDKWREEDDEMFELLDEKDDVNGTNSQLKENSNRTTQGSYQHSRCDVTHHSGELDGWDNAGKEKAGAYQDGMVTQAGNTNKNTDSTTDISPESNNKLNQAAIVADMCQKWGPDRFDRWCEEYATPISETIWNEASTDLEEFSGVQSEPASAQDPEEDGVVLTPRCHSFPYPDPPKRYLRTRRSMQATQCKDEDVARPRLMRLWLDRWTESRDTMCYDSDFLDFEEGE</sequence>
<evidence type="ECO:0000313" key="2">
    <source>
        <dbReference type="EMBL" id="KAK3489573.1"/>
    </source>
</evidence>